<dbReference type="RefSeq" id="WP_018592644.1">
    <property type="nucleotide sequence ID" value="NZ_CP117523.1"/>
</dbReference>
<reference evidence="2 3" key="1">
    <citation type="journal article" date="2023" name="PLoS ONE">
        <title>Genome-based metabolic and phylogenomic analysis of three Terrisporobacter species.</title>
        <authorList>
            <person name="Boer T."/>
            <person name="Bengelsdorf F.R."/>
            <person name="Bomeke M."/>
            <person name="Daniel R."/>
            <person name="Poehlein A."/>
        </authorList>
    </citation>
    <scope>NUCLEOTIDE SEQUENCE [LARGE SCALE GENOMIC DNA]</scope>
    <source>
        <strain evidence="2 3">DSM 1288</strain>
    </source>
</reference>
<evidence type="ECO:0000313" key="2">
    <source>
        <dbReference type="EMBL" id="WWD84101.1"/>
    </source>
</evidence>
<keyword evidence="1" id="KW-0812">Transmembrane</keyword>
<proteinExistence type="predicted"/>
<keyword evidence="1" id="KW-1133">Transmembrane helix</keyword>
<evidence type="ECO:0000256" key="1">
    <source>
        <dbReference type="SAM" id="Phobius"/>
    </source>
</evidence>
<organism evidence="2 3">
    <name type="scientific">Terrisporobacter glycolicus ATCC 14880 = DSM 1288</name>
    <dbReference type="NCBI Taxonomy" id="1121315"/>
    <lineage>
        <taxon>Bacteria</taxon>
        <taxon>Bacillati</taxon>
        <taxon>Bacillota</taxon>
        <taxon>Clostridia</taxon>
        <taxon>Peptostreptococcales</taxon>
        <taxon>Peptostreptococcaceae</taxon>
        <taxon>Terrisporobacter</taxon>
    </lineage>
</organism>
<feature type="transmembrane region" description="Helical" evidence="1">
    <location>
        <begin position="21"/>
        <end position="42"/>
    </location>
</feature>
<evidence type="ECO:0000313" key="3">
    <source>
        <dbReference type="Proteomes" id="UP001348492"/>
    </source>
</evidence>
<gene>
    <name evidence="2" type="ORF">TEGL_25230</name>
</gene>
<protein>
    <submittedName>
        <fullName evidence="2">Uncharacterized protein</fullName>
    </submittedName>
</protein>
<keyword evidence="3" id="KW-1185">Reference proteome</keyword>
<keyword evidence="1" id="KW-0472">Membrane</keyword>
<name>A0ABZ2EX42_9FIRM</name>
<sequence length="69" mass="7837">MDKIQSFLVQFGSECLETISMVCYDWLVVVGLIALVLYVFGWEKGKSIGFMMPAVYIIIQILSKVICRV</sequence>
<feature type="transmembrane region" description="Helical" evidence="1">
    <location>
        <begin position="48"/>
        <end position="67"/>
    </location>
</feature>
<dbReference type="Proteomes" id="UP001348492">
    <property type="component" value="Chromosome"/>
</dbReference>
<accession>A0ABZ2EX42</accession>
<dbReference type="EMBL" id="CP117523">
    <property type="protein sequence ID" value="WWD84101.1"/>
    <property type="molecule type" value="Genomic_DNA"/>
</dbReference>